<proteinExistence type="predicted"/>
<dbReference type="EMBL" id="JANUCP010000008">
    <property type="protein sequence ID" value="MCS3920922.1"/>
    <property type="molecule type" value="Genomic_DNA"/>
</dbReference>
<dbReference type="Proteomes" id="UP001204798">
    <property type="component" value="Unassembled WGS sequence"/>
</dbReference>
<name>A0ABT2ESN9_9BACT</name>
<keyword evidence="2" id="KW-1185">Reference proteome</keyword>
<gene>
    <name evidence="1" type="ORF">M2350_003363</name>
</gene>
<comment type="caution">
    <text evidence="1">The sequence shown here is derived from an EMBL/GenBank/DDBJ whole genome shotgun (WGS) entry which is preliminary data.</text>
</comment>
<organism evidence="1 2">
    <name type="scientific">Candidatus Fervidibacter sacchari</name>
    <dbReference type="NCBI Taxonomy" id="1448929"/>
    <lineage>
        <taxon>Bacteria</taxon>
        <taxon>Candidatus Fervidibacterota</taxon>
        <taxon>Candidatus Fervidibacter</taxon>
    </lineage>
</organism>
<evidence type="ECO:0000313" key="2">
    <source>
        <dbReference type="Proteomes" id="UP001204798"/>
    </source>
</evidence>
<sequence length="32" mass="3875">MWQIEAERIQTEQNIEILKPSTRDLAKKFDDQ</sequence>
<accession>A0ABT2ESN9</accession>
<protein>
    <submittedName>
        <fullName evidence="1">Uncharacterized protein</fullName>
    </submittedName>
</protein>
<reference evidence="1 2" key="1">
    <citation type="submission" date="2022-08" db="EMBL/GenBank/DDBJ databases">
        <title>Bacterial and archaeal communities from various locations to study Microbial Dark Matter (Phase II).</title>
        <authorList>
            <person name="Stepanauskas R."/>
        </authorList>
    </citation>
    <scope>NUCLEOTIDE SEQUENCE [LARGE SCALE GENOMIC DNA]</scope>
    <source>
        <strain evidence="1 2">PD1</strain>
    </source>
</reference>
<evidence type="ECO:0000313" key="1">
    <source>
        <dbReference type="EMBL" id="MCS3920922.1"/>
    </source>
</evidence>